<name>A0A0J6VJF0_9MYCO</name>
<dbReference type="Proteomes" id="UP000036513">
    <property type="component" value="Unassembled WGS sequence"/>
</dbReference>
<feature type="domain" description="HD" evidence="1">
    <location>
        <begin position="86"/>
        <end position="191"/>
    </location>
</feature>
<keyword evidence="3" id="KW-1185">Reference proteome</keyword>
<dbReference type="PANTHER" id="PTHR11373:SF43">
    <property type="entry name" value="DEOXYGUANOSINETRIPHOSPHATE TRIPHOSPHOHYDROLASE-LIKE PROTEIN"/>
    <property type="match status" value="1"/>
</dbReference>
<evidence type="ECO:0000313" key="2">
    <source>
        <dbReference type="EMBL" id="KMO71115.1"/>
    </source>
</evidence>
<dbReference type="Gene3D" id="1.10.3210.10">
    <property type="entry name" value="Hypothetical protein af1432"/>
    <property type="match status" value="2"/>
</dbReference>
<sequence length="325" mass="35102">MIDGSAYMRKWLSTSMGAEGPSATRLASPHGRGAGLSIRTDRQARRGRLELWRSDHAALRDDPLLQRLAGVTQVFSVSSNHSCATRLDHSLDVAEIAAVIAAELGLNVDLASAIGLAHDCGHLPFGHAGERELCRLVGSVNHADCGADLLHKRGYCPEIVSGVRSHSWSSSTSCSTPEAEIVRWADRIAYLTRDFHDAVTLRLLSQTDLDSEVSNIIGDSLDVQRKSLINGVVSASARTARIAMEREEAAALAAFRRANAITIYQHPDVRQSNSNAQGIIAETARILLNQSTGKQWDTVVAQLVSMTDAEAKLLALSAPVRRRPS</sequence>
<dbReference type="GO" id="GO:0006203">
    <property type="term" value="P:dGTP catabolic process"/>
    <property type="evidence" value="ECO:0007669"/>
    <property type="project" value="TreeGrafter"/>
</dbReference>
<dbReference type="PROSITE" id="PS51831">
    <property type="entry name" value="HD"/>
    <property type="match status" value="1"/>
</dbReference>
<dbReference type="InterPro" id="IPR050135">
    <property type="entry name" value="dGTPase-like"/>
</dbReference>
<organism evidence="2 3">
    <name type="scientific">Mycolicibacterium chlorophenolicum</name>
    <dbReference type="NCBI Taxonomy" id="37916"/>
    <lineage>
        <taxon>Bacteria</taxon>
        <taxon>Bacillati</taxon>
        <taxon>Actinomycetota</taxon>
        <taxon>Actinomycetes</taxon>
        <taxon>Mycobacteriales</taxon>
        <taxon>Mycobacteriaceae</taxon>
        <taxon>Mycolicibacterium</taxon>
    </lineage>
</organism>
<dbReference type="Pfam" id="PF01966">
    <property type="entry name" value="HD"/>
    <property type="match status" value="1"/>
</dbReference>
<evidence type="ECO:0000313" key="3">
    <source>
        <dbReference type="Proteomes" id="UP000036513"/>
    </source>
</evidence>
<dbReference type="InterPro" id="IPR003607">
    <property type="entry name" value="HD/PDEase_dom"/>
</dbReference>
<comment type="caution">
    <text evidence="2">The sequence shown here is derived from an EMBL/GenBank/DDBJ whole genome shotgun (WGS) entry which is preliminary data.</text>
</comment>
<dbReference type="SMR" id="A0A0J6VJF0"/>
<dbReference type="AlphaFoldDB" id="A0A0J6VJF0"/>
<dbReference type="STRING" id="37916.MCHLDSM_04750"/>
<accession>A0A0J6VJF0</accession>
<protein>
    <submittedName>
        <fullName evidence="2">Deoxyguanosinetriphosphate triphosphohydrolase</fullName>
        <ecNumber evidence="2">3.1.5.1</ecNumber>
    </submittedName>
</protein>
<dbReference type="InterPro" id="IPR006675">
    <property type="entry name" value="HDIG_dom"/>
</dbReference>
<dbReference type="EMBL" id="JYNL01000061">
    <property type="protein sequence ID" value="KMO71115.1"/>
    <property type="molecule type" value="Genomic_DNA"/>
</dbReference>
<dbReference type="SUPFAM" id="SSF109604">
    <property type="entry name" value="HD-domain/PDEase-like"/>
    <property type="match status" value="1"/>
</dbReference>
<dbReference type="PANTHER" id="PTHR11373">
    <property type="entry name" value="DEOXYNUCLEOSIDE TRIPHOSPHATE TRIPHOSPHOHYDROLASE"/>
    <property type="match status" value="1"/>
</dbReference>
<keyword evidence="2" id="KW-0378">Hydrolase</keyword>
<evidence type="ECO:0000259" key="1">
    <source>
        <dbReference type="PROSITE" id="PS51831"/>
    </source>
</evidence>
<proteinExistence type="predicted"/>
<dbReference type="PATRIC" id="fig|37916.4.peg.4753"/>
<dbReference type="InterPro" id="IPR006674">
    <property type="entry name" value="HD_domain"/>
</dbReference>
<dbReference type="SMART" id="SM00471">
    <property type="entry name" value="HDc"/>
    <property type="match status" value="1"/>
</dbReference>
<dbReference type="GO" id="GO:0008832">
    <property type="term" value="F:dGTPase activity"/>
    <property type="evidence" value="ECO:0007669"/>
    <property type="project" value="UniProtKB-EC"/>
</dbReference>
<dbReference type="EC" id="3.1.5.1" evidence="2"/>
<dbReference type="NCBIfam" id="TIGR00277">
    <property type="entry name" value="HDIG"/>
    <property type="match status" value="1"/>
</dbReference>
<gene>
    <name evidence="2" type="primary">dgt_2</name>
    <name evidence="2" type="ORF">MCHLDSM_04750</name>
</gene>
<reference evidence="2 3" key="1">
    <citation type="journal article" date="2015" name="Genome Biol. Evol.">
        <title>Characterization of Three Mycobacterium spp. with Potential Use in Bioremediation by Genome Sequencing and Comparative Genomics.</title>
        <authorList>
            <person name="Das S."/>
            <person name="Pettersson B.M."/>
            <person name="Behra P.R."/>
            <person name="Ramesh M."/>
            <person name="Dasgupta S."/>
            <person name="Bhattacharya A."/>
            <person name="Kirsebom L.A."/>
        </authorList>
    </citation>
    <scope>NUCLEOTIDE SEQUENCE [LARGE SCALE GENOMIC DNA]</scope>
    <source>
        <strain evidence="2 3">DSM 43826</strain>
    </source>
</reference>